<protein>
    <submittedName>
        <fullName evidence="1">Uncharacterized protein</fullName>
    </submittedName>
</protein>
<dbReference type="EMBL" id="CAJMWY010001766">
    <property type="protein sequence ID" value="CAE6474807.1"/>
    <property type="molecule type" value="Genomic_DNA"/>
</dbReference>
<evidence type="ECO:0000313" key="1">
    <source>
        <dbReference type="EMBL" id="CAE6474807.1"/>
    </source>
</evidence>
<organism evidence="1 2">
    <name type="scientific">Rhizoctonia solani</name>
    <dbReference type="NCBI Taxonomy" id="456999"/>
    <lineage>
        <taxon>Eukaryota</taxon>
        <taxon>Fungi</taxon>
        <taxon>Dikarya</taxon>
        <taxon>Basidiomycota</taxon>
        <taxon>Agaricomycotina</taxon>
        <taxon>Agaricomycetes</taxon>
        <taxon>Cantharellales</taxon>
        <taxon>Ceratobasidiaceae</taxon>
        <taxon>Rhizoctonia</taxon>
    </lineage>
</organism>
<comment type="caution">
    <text evidence="1">The sequence shown here is derived from an EMBL/GenBank/DDBJ whole genome shotgun (WGS) entry which is preliminary data.</text>
</comment>
<reference evidence="1" key="1">
    <citation type="submission" date="2021-01" db="EMBL/GenBank/DDBJ databases">
        <authorList>
            <person name="Kaushik A."/>
        </authorList>
    </citation>
    <scope>NUCLEOTIDE SEQUENCE</scope>
    <source>
        <strain evidence="1">AG4-RS23</strain>
    </source>
</reference>
<gene>
    <name evidence="1" type="ORF">RDB_LOCUS88529</name>
</gene>
<name>A0A8H3GZY8_9AGAM</name>
<accession>A0A8H3GZY8</accession>
<sequence>MLPDGNDGEPWYSADTLLEEEIAGGSPLRIAVSFAFLSEGKIVELDHEIIKHSLYDNIELVAAVGNGLGRQGMFAQAVWFGKGGADWKWMKIGDIKNIVCASDGVFRLGTEPCIAVCTSTVPYFLTIPHPDYRDVWIRTLKTLWPTKQVDVKVWPLEGRRPVWWFDEYEHDWPFDKSENIQPLED</sequence>
<evidence type="ECO:0000313" key="2">
    <source>
        <dbReference type="Proteomes" id="UP000663861"/>
    </source>
</evidence>
<dbReference type="AlphaFoldDB" id="A0A8H3GZY8"/>
<proteinExistence type="predicted"/>
<dbReference type="Proteomes" id="UP000663861">
    <property type="component" value="Unassembled WGS sequence"/>
</dbReference>